<evidence type="ECO:0000313" key="3">
    <source>
        <dbReference type="Proteomes" id="UP000663869"/>
    </source>
</evidence>
<dbReference type="EMBL" id="CAJNYU010004067">
    <property type="protein sequence ID" value="CAF3722930.1"/>
    <property type="molecule type" value="Genomic_DNA"/>
</dbReference>
<accession>A0A818WBY6</accession>
<proteinExistence type="predicted"/>
<dbReference type="EMBL" id="CAJNYV010000528">
    <property type="protein sequence ID" value="CAF3365471.1"/>
    <property type="molecule type" value="Genomic_DNA"/>
</dbReference>
<dbReference type="Proteomes" id="UP000663865">
    <property type="component" value="Unassembled WGS sequence"/>
</dbReference>
<gene>
    <name evidence="2" type="ORF">FME351_LOCUS29179</name>
    <name evidence="1" type="ORF">KIK155_LOCUS4891</name>
</gene>
<dbReference type="AlphaFoldDB" id="A0A818WBY6"/>
<evidence type="ECO:0000313" key="2">
    <source>
        <dbReference type="EMBL" id="CAF3722930.1"/>
    </source>
</evidence>
<dbReference type="Proteomes" id="UP000663869">
    <property type="component" value="Unassembled WGS sequence"/>
</dbReference>
<evidence type="ECO:0000313" key="1">
    <source>
        <dbReference type="EMBL" id="CAF3365471.1"/>
    </source>
</evidence>
<protein>
    <submittedName>
        <fullName evidence="2">Uncharacterized protein</fullName>
    </submittedName>
</protein>
<organism evidence="2 3">
    <name type="scientific">Rotaria socialis</name>
    <dbReference type="NCBI Taxonomy" id="392032"/>
    <lineage>
        <taxon>Eukaryota</taxon>
        <taxon>Metazoa</taxon>
        <taxon>Spiralia</taxon>
        <taxon>Gnathifera</taxon>
        <taxon>Rotifera</taxon>
        <taxon>Eurotatoria</taxon>
        <taxon>Bdelloidea</taxon>
        <taxon>Philodinida</taxon>
        <taxon>Philodinidae</taxon>
        <taxon>Rotaria</taxon>
    </lineage>
</organism>
<sequence>MVNKLTRLHEAVMFNFKDVFIMKDTTVNDWKFSFRLYELIPLEIWNFDIYFTRKNEENLCSFRVWIIKSE</sequence>
<name>A0A818WBY6_9BILA</name>
<comment type="caution">
    <text evidence="2">The sequence shown here is derived from an EMBL/GenBank/DDBJ whole genome shotgun (WGS) entry which is preliminary data.</text>
</comment>
<reference evidence="2" key="1">
    <citation type="submission" date="2021-02" db="EMBL/GenBank/DDBJ databases">
        <authorList>
            <person name="Nowell W R."/>
        </authorList>
    </citation>
    <scope>NUCLEOTIDE SEQUENCE</scope>
</reference>